<dbReference type="Gene3D" id="3.40.720.10">
    <property type="entry name" value="Alkaline Phosphatase, subunit A"/>
    <property type="match status" value="1"/>
</dbReference>
<evidence type="ECO:0000313" key="7">
    <source>
        <dbReference type="EMBL" id="AZQ64802.1"/>
    </source>
</evidence>
<dbReference type="InterPro" id="IPR017850">
    <property type="entry name" value="Alkaline_phosphatase_core_sf"/>
</dbReference>
<organism evidence="7 8">
    <name type="scientific">Flammeovirga pectinis</name>
    <dbReference type="NCBI Taxonomy" id="2494373"/>
    <lineage>
        <taxon>Bacteria</taxon>
        <taxon>Pseudomonadati</taxon>
        <taxon>Bacteroidota</taxon>
        <taxon>Cytophagia</taxon>
        <taxon>Cytophagales</taxon>
        <taxon>Flammeovirgaceae</taxon>
        <taxon>Flammeovirga</taxon>
    </lineage>
</organism>
<evidence type="ECO:0000259" key="6">
    <source>
        <dbReference type="Pfam" id="PF00884"/>
    </source>
</evidence>
<feature type="chain" id="PRO_5018693167" evidence="5">
    <location>
        <begin position="23"/>
        <end position="486"/>
    </location>
</feature>
<dbReference type="InterPro" id="IPR050738">
    <property type="entry name" value="Sulfatase"/>
</dbReference>
<proteinExistence type="inferred from homology"/>
<evidence type="ECO:0000256" key="3">
    <source>
        <dbReference type="ARBA" id="ARBA00022801"/>
    </source>
</evidence>
<dbReference type="PANTHER" id="PTHR42693:SF53">
    <property type="entry name" value="ENDO-4-O-SULFATASE"/>
    <property type="match status" value="1"/>
</dbReference>
<dbReference type="Pfam" id="PF00884">
    <property type="entry name" value="Sulfatase"/>
    <property type="match status" value="1"/>
</dbReference>
<dbReference type="PANTHER" id="PTHR42693">
    <property type="entry name" value="ARYLSULFATASE FAMILY MEMBER"/>
    <property type="match status" value="1"/>
</dbReference>
<dbReference type="PROSITE" id="PS00149">
    <property type="entry name" value="SULFATASE_2"/>
    <property type="match status" value="1"/>
</dbReference>
<keyword evidence="4" id="KW-0106">Calcium</keyword>
<dbReference type="EMBL" id="CP034563">
    <property type="protein sequence ID" value="AZQ64802.1"/>
    <property type="molecule type" value="Genomic_DNA"/>
</dbReference>
<keyword evidence="8" id="KW-1185">Reference proteome</keyword>
<name>A0A3Q9FPD9_9BACT</name>
<dbReference type="KEGG" id="fll:EI427_21495"/>
<dbReference type="RefSeq" id="WP_126618878.1">
    <property type="nucleotide sequence ID" value="NZ_CP034563.1"/>
</dbReference>
<dbReference type="GO" id="GO:0046872">
    <property type="term" value="F:metal ion binding"/>
    <property type="evidence" value="ECO:0007669"/>
    <property type="project" value="UniProtKB-KW"/>
</dbReference>
<protein>
    <submittedName>
        <fullName evidence="7">DUF4976 domain-containing protein</fullName>
    </submittedName>
</protein>
<reference evidence="7 8" key="1">
    <citation type="submission" date="2018-12" db="EMBL/GenBank/DDBJ databases">
        <title>Flammeovirga pectinis sp. nov., isolated from the gut of the Korean scallop, Patinopecten yessoensis.</title>
        <authorList>
            <person name="Bae J.-W."/>
            <person name="Jeong Y.-S."/>
            <person name="Kang W."/>
        </authorList>
    </citation>
    <scope>NUCLEOTIDE SEQUENCE [LARGE SCALE GENOMIC DNA]</scope>
    <source>
        <strain evidence="7 8">L12M1</strain>
    </source>
</reference>
<comment type="similarity">
    <text evidence="1">Belongs to the sulfatase family.</text>
</comment>
<dbReference type="PROSITE" id="PS00523">
    <property type="entry name" value="SULFATASE_1"/>
    <property type="match status" value="1"/>
</dbReference>
<evidence type="ECO:0000313" key="8">
    <source>
        <dbReference type="Proteomes" id="UP000267268"/>
    </source>
</evidence>
<dbReference type="AlphaFoldDB" id="A0A3Q9FPD9"/>
<keyword evidence="3" id="KW-0378">Hydrolase</keyword>
<dbReference type="Proteomes" id="UP000267268">
    <property type="component" value="Chromosome 2"/>
</dbReference>
<feature type="signal peptide" evidence="5">
    <location>
        <begin position="1"/>
        <end position="22"/>
    </location>
</feature>
<dbReference type="SUPFAM" id="SSF53649">
    <property type="entry name" value="Alkaline phosphatase-like"/>
    <property type="match status" value="1"/>
</dbReference>
<evidence type="ECO:0000256" key="4">
    <source>
        <dbReference type="ARBA" id="ARBA00022837"/>
    </source>
</evidence>
<sequence>MKKYLLLSLCFVSIGLTNFSFAQKNKKPNLLIIHTDEHNLRTLGAYRKTLSDEQAFMWGKETIVETPNLDKIADGGLLCENWYATSPVCTPSRASMMTGLYPVATGSPINDMPLNDDVITFGQILKDNGYATSYVGKWHLDGEDKPGFEPARKFGFDHNRYMMNRGHWKILKEEKEGVVVDQEVKKNGNIVFDQKKANEKSFTTDFLVDRALKILEQDKDKPFCLMLSIPDPHGPNHVRAPYNTMYDHLTFEEPRTAYKQGDTSPLWVNRKKKNSVKTINQNAMRQYYGMVKCVDDNVGRILSFLKENNLEENTIVVFTSDHGDLLGEHGKQNKGLPYETSARVAFMLKYPKKVKSGKHIQKAFTMADFTPTILGLMDIDHTKYTFHGIDASSDFKSKKKSIVDDRIVYITNARSKWVAAVNNRYKLVVSPNDKPWLFDLQEDPDELINFYTDPAYQKIAQRLHKELFVQMDKYNEPALKKHNLLK</sequence>
<evidence type="ECO:0000256" key="5">
    <source>
        <dbReference type="SAM" id="SignalP"/>
    </source>
</evidence>
<evidence type="ECO:0000256" key="2">
    <source>
        <dbReference type="ARBA" id="ARBA00022723"/>
    </source>
</evidence>
<feature type="domain" description="Sulfatase N-terminal" evidence="6">
    <location>
        <begin position="63"/>
        <end position="379"/>
    </location>
</feature>
<dbReference type="GO" id="GO:0004065">
    <property type="term" value="F:arylsulfatase activity"/>
    <property type="evidence" value="ECO:0007669"/>
    <property type="project" value="TreeGrafter"/>
</dbReference>
<keyword evidence="5" id="KW-0732">Signal</keyword>
<accession>A0A3Q9FPD9</accession>
<dbReference type="InterPro" id="IPR024607">
    <property type="entry name" value="Sulfatase_CS"/>
</dbReference>
<keyword evidence="2" id="KW-0479">Metal-binding</keyword>
<evidence type="ECO:0000256" key="1">
    <source>
        <dbReference type="ARBA" id="ARBA00008779"/>
    </source>
</evidence>
<gene>
    <name evidence="7" type="ORF">EI427_21495</name>
</gene>
<dbReference type="CDD" id="cd16034">
    <property type="entry name" value="sulfatase_like"/>
    <property type="match status" value="1"/>
</dbReference>
<dbReference type="InterPro" id="IPR000917">
    <property type="entry name" value="Sulfatase_N"/>
</dbReference>
<dbReference type="OrthoDB" id="9789742at2"/>